<keyword evidence="2" id="KW-1185">Reference proteome</keyword>
<dbReference type="Proteomes" id="UP000321083">
    <property type="component" value="Unassembled WGS sequence"/>
</dbReference>
<dbReference type="EMBL" id="SRHE01000482">
    <property type="protein sequence ID" value="TWW08843.1"/>
    <property type="molecule type" value="Genomic_DNA"/>
</dbReference>
<accession>A0A5C6M3S0</accession>
<sequence length="60" mass="6706">MIILNLFIGVIMNGMQELEKESEKSQLSSTSSADAIGKLDNALVELKRVRELMVHNCSRN</sequence>
<reference evidence="1 2" key="2">
    <citation type="submission" date="2019-08" db="EMBL/GenBank/DDBJ databases">
        <authorList>
            <person name="Henke P."/>
        </authorList>
    </citation>
    <scope>NUCLEOTIDE SEQUENCE [LARGE SCALE GENOMIC DNA]</scope>
    <source>
        <strain evidence="1">Phe10_nw2017</strain>
    </source>
</reference>
<organism evidence="1 2">
    <name type="scientific">Planctomyces bekefii</name>
    <dbReference type="NCBI Taxonomy" id="1653850"/>
    <lineage>
        <taxon>Bacteria</taxon>
        <taxon>Pseudomonadati</taxon>
        <taxon>Planctomycetota</taxon>
        <taxon>Planctomycetia</taxon>
        <taxon>Planctomycetales</taxon>
        <taxon>Planctomycetaceae</taxon>
        <taxon>Planctomyces</taxon>
    </lineage>
</organism>
<evidence type="ECO:0000313" key="1">
    <source>
        <dbReference type="EMBL" id="TWW08843.1"/>
    </source>
</evidence>
<comment type="caution">
    <text evidence="1">The sequence shown here is derived from an EMBL/GenBank/DDBJ whole genome shotgun (WGS) entry which is preliminary data.</text>
</comment>
<gene>
    <name evidence="1" type="ORF">E3A20_20290</name>
</gene>
<protein>
    <submittedName>
        <fullName evidence="1">Uncharacterized protein</fullName>
    </submittedName>
</protein>
<dbReference type="AlphaFoldDB" id="A0A5C6M3S0"/>
<reference evidence="1 2" key="1">
    <citation type="submission" date="2019-08" db="EMBL/GenBank/DDBJ databases">
        <title>100 year-old enigma solved: identification of Planctomyces bekefii, the type genus and species of the phylum Planctomycetes.</title>
        <authorList>
            <person name="Svetlana D.N."/>
            <person name="Overmann J."/>
        </authorList>
    </citation>
    <scope>NUCLEOTIDE SEQUENCE [LARGE SCALE GENOMIC DNA]</scope>
    <source>
        <strain evidence="1">Phe10_nw2017</strain>
    </source>
</reference>
<name>A0A5C6M3S0_9PLAN</name>
<evidence type="ECO:0000313" key="2">
    <source>
        <dbReference type="Proteomes" id="UP000321083"/>
    </source>
</evidence>
<proteinExistence type="predicted"/>